<organism evidence="11 12">
    <name type="scientific">Balneatrix alpica</name>
    <dbReference type="NCBI Taxonomy" id="75684"/>
    <lineage>
        <taxon>Bacteria</taxon>
        <taxon>Pseudomonadati</taxon>
        <taxon>Pseudomonadota</taxon>
        <taxon>Gammaproteobacteria</taxon>
        <taxon>Oceanospirillales</taxon>
        <taxon>Balneatrichaceae</taxon>
        <taxon>Balneatrix</taxon>
    </lineage>
</organism>
<accession>A0ABV5Z772</accession>
<comment type="pathway">
    <text evidence="10">Lipid metabolism; phospholipid metabolism.</text>
</comment>
<dbReference type="PIRSF" id="PIRSF002465">
    <property type="entry name" value="Phsphlp_syn_PlsX"/>
    <property type="match status" value="1"/>
</dbReference>
<evidence type="ECO:0000256" key="8">
    <source>
        <dbReference type="ARBA" id="ARBA00024069"/>
    </source>
</evidence>
<dbReference type="InterPro" id="IPR012281">
    <property type="entry name" value="Phospholipid_synth_PlsX-like"/>
</dbReference>
<evidence type="ECO:0000313" key="12">
    <source>
        <dbReference type="Proteomes" id="UP001589628"/>
    </source>
</evidence>
<keyword evidence="2 10" id="KW-0963">Cytoplasm</keyword>
<keyword evidence="5 10" id="KW-0443">Lipid metabolism</keyword>
<dbReference type="InterPro" id="IPR003664">
    <property type="entry name" value="FA_synthesis"/>
</dbReference>
<dbReference type="Pfam" id="PF02504">
    <property type="entry name" value="FA_synthesis"/>
    <property type="match status" value="1"/>
</dbReference>
<dbReference type="NCBIfam" id="TIGR00182">
    <property type="entry name" value="plsX"/>
    <property type="match status" value="1"/>
</dbReference>
<dbReference type="SUPFAM" id="SSF53659">
    <property type="entry name" value="Isocitrate/Isopropylmalate dehydrogenase-like"/>
    <property type="match status" value="1"/>
</dbReference>
<dbReference type="PANTHER" id="PTHR30100">
    <property type="entry name" value="FATTY ACID/PHOSPHOLIPID SYNTHESIS PROTEIN PLSX"/>
    <property type="match status" value="1"/>
</dbReference>
<gene>
    <name evidence="10 11" type="primary">plsX</name>
    <name evidence="11" type="ORF">ACFFLH_01680</name>
</gene>
<comment type="function">
    <text evidence="10">Catalyzes the reversible formation of acyl-phosphate (acyl-PO(4)) from acyl-[acyl-carrier-protein] (acyl-ACP). This enzyme utilizes acyl-ACP as fatty acyl donor, but not acyl-CoA.</text>
</comment>
<dbReference type="PANTHER" id="PTHR30100:SF1">
    <property type="entry name" value="PHOSPHATE ACYLTRANSFERASE"/>
    <property type="match status" value="1"/>
</dbReference>
<dbReference type="RefSeq" id="WP_027313268.1">
    <property type="nucleotide sequence ID" value="NZ_JBHLZN010000001.1"/>
</dbReference>
<evidence type="ECO:0000256" key="4">
    <source>
        <dbReference type="ARBA" id="ARBA00022679"/>
    </source>
</evidence>
<dbReference type="Proteomes" id="UP001589628">
    <property type="component" value="Unassembled WGS sequence"/>
</dbReference>
<comment type="similarity">
    <text evidence="10">Belongs to the PlsX family.</text>
</comment>
<keyword evidence="3 10" id="KW-0444">Lipid biosynthesis</keyword>
<keyword evidence="7 10" id="KW-1208">Phospholipid metabolism</keyword>
<comment type="catalytic activity">
    <reaction evidence="1 10">
        <text>a fatty acyl-[ACP] + phosphate = an acyl phosphate + holo-[ACP]</text>
        <dbReference type="Rhea" id="RHEA:42292"/>
        <dbReference type="Rhea" id="RHEA-COMP:9685"/>
        <dbReference type="Rhea" id="RHEA-COMP:14125"/>
        <dbReference type="ChEBI" id="CHEBI:43474"/>
        <dbReference type="ChEBI" id="CHEBI:59918"/>
        <dbReference type="ChEBI" id="CHEBI:64479"/>
        <dbReference type="ChEBI" id="CHEBI:138651"/>
        <dbReference type="EC" id="2.3.1.274"/>
    </reaction>
</comment>
<keyword evidence="6 10" id="KW-0594">Phospholipid biosynthesis</keyword>
<protein>
    <recommendedName>
        <fullName evidence="8 10">Phosphate acyltransferase</fullName>
        <ecNumber evidence="8 10">2.3.1.274</ecNumber>
    </recommendedName>
    <alternativeName>
        <fullName evidence="10">Acyl-ACP phosphotransacylase</fullName>
    </alternativeName>
    <alternativeName>
        <fullName evidence="10">Acyl-[acyl-carrier-protein]--phosphate acyltransferase</fullName>
    </alternativeName>
    <alternativeName>
        <fullName evidence="10">Phosphate-acyl-ACP acyltransferase</fullName>
    </alternativeName>
</protein>
<evidence type="ECO:0000256" key="9">
    <source>
        <dbReference type="ARBA" id="ARBA00046608"/>
    </source>
</evidence>
<keyword evidence="12" id="KW-1185">Reference proteome</keyword>
<evidence type="ECO:0000256" key="2">
    <source>
        <dbReference type="ARBA" id="ARBA00022490"/>
    </source>
</evidence>
<comment type="caution">
    <text evidence="11">The sequence shown here is derived from an EMBL/GenBank/DDBJ whole genome shotgun (WGS) entry which is preliminary data.</text>
</comment>
<evidence type="ECO:0000256" key="10">
    <source>
        <dbReference type="HAMAP-Rule" id="MF_00019"/>
    </source>
</evidence>
<sequence length="339" mass="35982">MSNRLTIAVDVMGGDFGPRITLPAIARFLSADPHIHLHLMGDPEVVAPFLSSLGQDQCRCALVACSQQVGMEEKPSSALRNKQDSSLYRMLESVAAAQADVALSAGNTGALMAMAWKVLGMLEGVERPAIATAIPTRYGHSYLLDVGANLEAGAAQLVQFAQLGAALAMALDELSCPRVALLNVGVEHTKGIARIQEAARVLEALSAIEFRGYVEGNTLFSGSVDVIVCDGFSGNVALKTGEGVARLLLGSLKEYLQSRWHTRVLAAALRPALRSWARRFEPGVRNGAMLLGLRGGVIKSHGGADEDAFLAALHYAAQVARHRVPQRLAQSLAKIQAQA</sequence>
<dbReference type="HAMAP" id="MF_00019">
    <property type="entry name" value="PlsX"/>
    <property type="match status" value="1"/>
</dbReference>
<dbReference type="Gene3D" id="3.40.718.10">
    <property type="entry name" value="Isopropylmalate Dehydrogenase"/>
    <property type="match status" value="1"/>
</dbReference>
<dbReference type="EC" id="2.3.1.274" evidence="8 10"/>
<comment type="subunit">
    <text evidence="9 10">Homodimer. Probably interacts with PlsY.</text>
</comment>
<dbReference type="GO" id="GO:0043811">
    <property type="term" value="F:phosphate:acyl-[acyl carrier protein] acyltransferase activity"/>
    <property type="evidence" value="ECO:0007669"/>
    <property type="project" value="UniProtKB-EC"/>
</dbReference>
<comment type="subcellular location">
    <subcellularLocation>
        <location evidence="10">Cytoplasm</location>
    </subcellularLocation>
    <text evidence="10">Associated with the membrane possibly through PlsY.</text>
</comment>
<reference evidence="11 12" key="1">
    <citation type="submission" date="2024-09" db="EMBL/GenBank/DDBJ databases">
        <authorList>
            <person name="Sun Q."/>
            <person name="Mori K."/>
        </authorList>
    </citation>
    <scope>NUCLEOTIDE SEQUENCE [LARGE SCALE GENOMIC DNA]</scope>
    <source>
        <strain evidence="11 12">ATCC 51285</strain>
    </source>
</reference>
<evidence type="ECO:0000256" key="5">
    <source>
        <dbReference type="ARBA" id="ARBA00023098"/>
    </source>
</evidence>
<keyword evidence="4 10" id="KW-0808">Transferase</keyword>
<keyword evidence="11" id="KW-0012">Acyltransferase</keyword>
<name>A0ABV5Z772_9GAMM</name>
<evidence type="ECO:0000256" key="3">
    <source>
        <dbReference type="ARBA" id="ARBA00022516"/>
    </source>
</evidence>
<proteinExistence type="inferred from homology"/>
<evidence type="ECO:0000313" key="11">
    <source>
        <dbReference type="EMBL" id="MFB9885123.1"/>
    </source>
</evidence>
<evidence type="ECO:0000256" key="7">
    <source>
        <dbReference type="ARBA" id="ARBA00023264"/>
    </source>
</evidence>
<evidence type="ECO:0000256" key="1">
    <source>
        <dbReference type="ARBA" id="ARBA00001232"/>
    </source>
</evidence>
<evidence type="ECO:0000256" key="6">
    <source>
        <dbReference type="ARBA" id="ARBA00023209"/>
    </source>
</evidence>
<dbReference type="EMBL" id="JBHLZN010000001">
    <property type="protein sequence ID" value="MFB9885123.1"/>
    <property type="molecule type" value="Genomic_DNA"/>
</dbReference>